<name>A0A7W9MUK8_9ACTN</name>
<evidence type="ECO:0000313" key="1">
    <source>
        <dbReference type="EMBL" id="MBB5836073.1"/>
    </source>
</evidence>
<dbReference type="AlphaFoldDB" id="A0A7W9MUK8"/>
<protein>
    <submittedName>
        <fullName evidence="1">Uncharacterized protein</fullName>
    </submittedName>
</protein>
<proteinExistence type="predicted"/>
<evidence type="ECO:0000313" key="2">
    <source>
        <dbReference type="Proteomes" id="UP000549971"/>
    </source>
</evidence>
<keyword evidence="2" id="KW-1185">Reference proteome</keyword>
<reference evidence="1 2" key="1">
    <citation type="submission" date="2020-08" db="EMBL/GenBank/DDBJ databases">
        <title>Sequencing the genomes of 1000 actinobacteria strains.</title>
        <authorList>
            <person name="Klenk H.-P."/>
        </authorList>
    </citation>
    <scope>NUCLEOTIDE SEQUENCE [LARGE SCALE GENOMIC DNA]</scope>
    <source>
        <strain evidence="1 2">DSM 28967</strain>
    </source>
</reference>
<gene>
    <name evidence="1" type="ORF">HDA39_002807</name>
</gene>
<comment type="caution">
    <text evidence="1">The sequence shown here is derived from an EMBL/GenBank/DDBJ whole genome shotgun (WGS) entry which is preliminary data.</text>
</comment>
<organism evidence="1 2">
    <name type="scientific">Kribbella italica</name>
    <dbReference type="NCBI Taxonomy" id="1540520"/>
    <lineage>
        <taxon>Bacteria</taxon>
        <taxon>Bacillati</taxon>
        <taxon>Actinomycetota</taxon>
        <taxon>Actinomycetes</taxon>
        <taxon>Propionibacteriales</taxon>
        <taxon>Kribbellaceae</taxon>
        <taxon>Kribbella</taxon>
    </lineage>
</organism>
<accession>A0A7W9MUK8</accession>
<dbReference type="Proteomes" id="UP000549971">
    <property type="component" value="Unassembled WGS sequence"/>
</dbReference>
<dbReference type="EMBL" id="JACHMY010000001">
    <property type="protein sequence ID" value="MBB5836073.1"/>
    <property type="molecule type" value="Genomic_DNA"/>
</dbReference>
<sequence length="55" mass="5911">MRSVRTASQYVEAEGRHVIALDVLCDRVKAAVDLTPPASMTAPDLRDPTDAVADD</sequence>
<dbReference type="RefSeq" id="WP_184795634.1">
    <property type="nucleotide sequence ID" value="NZ_JACHMY010000001.1"/>
</dbReference>